<dbReference type="InterPro" id="IPR015422">
    <property type="entry name" value="PyrdxlP-dep_Trfase_small"/>
</dbReference>
<dbReference type="GO" id="GO:0006520">
    <property type="term" value="P:amino acid metabolic process"/>
    <property type="evidence" value="ECO:0007669"/>
    <property type="project" value="InterPro"/>
</dbReference>
<comment type="caution">
    <text evidence="5">The sequence shown here is derived from an EMBL/GenBank/DDBJ whole genome shotgun (WGS) entry which is preliminary data.</text>
</comment>
<dbReference type="PANTHER" id="PTHR48097:SF5">
    <property type="entry name" value="LOW SPECIFICITY L-THREONINE ALDOLASE"/>
    <property type="match status" value="1"/>
</dbReference>
<organism evidence="5 6">
    <name type="scientific">Candidatus Tidjanibacter faecipullorum</name>
    <dbReference type="NCBI Taxonomy" id="2838766"/>
    <lineage>
        <taxon>Bacteria</taxon>
        <taxon>Pseudomonadati</taxon>
        <taxon>Bacteroidota</taxon>
        <taxon>Bacteroidia</taxon>
        <taxon>Bacteroidales</taxon>
        <taxon>Rikenellaceae</taxon>
        <taxon>Tidjanibacter</taxon>
    </lineage>
</organism>
<dbReference type="EMBL" id="DXCC01000017">
    <property type="protein sequence ID" value="HIZ15312.1"/>
    <property type="molecule type" value="Genomic_DNA"/>
</dbReference>
<dbReference type="AlphaFoldDB" id="A0A9D2DEC5"/>
<dbReference type="Gene3D" id="3.90.1150.10">
    <property type="entry name" value="Aspartate Aminotransferase, domain 1"/>
    <property type="match status" value="1"/>
</dbReference>
<proteinExistence type="inferred from homology"/>
<evidence type="ECO:0000256" key="3">
    <source>
        <dbReference type="ARBA" id="ARBA00022898"/>
    </source>
</evidence>
<dbReference type="InterPro" id="IPR015421">
    <property type="entry name" value="PyrdxlP-dep_Trfase_major"/>
</dbReference>
<dbReference type="SUPFAM" id="SSF53383">
    <property type="entry name" value="PLP-dependent transferases"/>
    <property type="match status" value="1"/>
</dbReference>
<feature type="domain" description="Aromatic amino acid beta-eliminating lyase/threonine aldolase" evidence="4">
    <location>
        <begin position="4"/>
        <end position="291"/>
    </location>
</feature>
<name>A0A9D2DEC5_9BACT</name>
<dbReference type="GO" id="GO:0016829">
    <property type="term" value="F:lyase activity"/>
    <property type="evidence" value="ECO:0007669"/>
    <property type="project" value="InterPro"/>
</dbReference>
<evidence type="ECO:0000259" key="4">
    <source>
        <dbReference type="Pfam" id="PF01212"/>
    </source>
</evidence>
<dbReference type="InterPro" id="IPR001597">
    <property type="entry name" value="ArAA_b-elim_lyase/Thr_aldolase"/>
</dbReference>
<comment type="cofactor">
    <cofactor evidence="1">
        <name>pyridoxal 5'-phosphate</name>
        <dbReference type="ChEBI" id="CHEBI:597326"/>
    </cofactor>
</comment>
<dbReference type="Pfam" id="PF01212">
    <property type="entry name" value="Beta_elim_lyase"/>
    <property type="match status" value="1"/>
</dbReference>
<gene>
    <name evidence="5" type="ORF">H9816_05320</name>
</gene>
<evidence type="ECO:0000256" key="1">
    <source>
        <dbReference type="ARBA" id="ARBA00001933"/>
    </source>
</evidence>
<dbReference type="Gene3D" id="3.40.640.10">
    <property type="entry name" value="Type I PLP-dependent aspartate aminotransferase-like (Major domain)"/>
    <property type="match status" value="1"/>
</dbReference>
<protein>
    <submittedName>
        <fullName evidence="5">Low specificity L-threonine aldolase</fullName>
    </submittedName>
</protein>
<dbReference type="PANTHER" id="PTHR48097">
    <property type="entry name" value="L-THREONINE ALDOLASE-RELATED"/>
    <property type="match status" value="1"/>
</dbReference>
<accession>A0A9D2DEC5</accession>
<reference evidence="5" key="2">
    <citation type="submission" date="2021-04" db="EMBL/GenBank/DDBJ databases">
        <authorList>
            <person name="Gilroy R."/>
        </authorList>
    </citation>
    <scope>NUCLEOTIDE SEQUENCE</scope>
    <source>
        <strain evidence="5">ChiHjej11B10-19426</strain>
    </source>
</reference>
<evidence type="ECO:0000313" key="5">
    <source>
        <dbReference type="EMBL" id="HIZ15312.1"/>
    </source>
</evidence>
<sequence>MRSFASDNNSGVHPEVMEAILAANTDHAAGYGDDRWTERATESIRGVFGAKAWPFFLFNGTGANSVALQAVTRSFNSIICATTAHIYVDECNAPARMTGCQLIAVPTPDGRLTPDLIRPHLHHFGDCHHAQPGAVYLAQATELGTIYTPEEIRAIADLIHGHGMKLHMDGARLANACAALGCTMREATVDAGVDILSLGGTKNGMMLGEAVVAFDEELAANIKYYRKQSAQLASKMRYLSAQFVPYLESGLWLRNAEHANRQAQRLAMRLAALPHVELTQPVDTNQIFLSVPEEAIARLAEHYFFYVWNEATHEVRFVTSWDTTDEDIDGLVGTLETILRAL</sequence>
<dbReference type="InterPro" id="IPR015424">
    <property type="entry name" value="PyrdxlP-dep_Trfase"/>
</dbReference>
<reference evidence="5" key="1">
    <citation type="journal article" date="2021" name="PeerJ">
        <title>Extensive microbial diversity within the chicken gut microbiome revealed by metagenomics and culture.</title>
        <authorList>
            <person name="Gilroy R."/>
            <person name="Ravi A."/>
            <person name="Getino M."/>
            <person name="Pursley I."/>
            <person name="Horton D.L."/>
            <person name="Alikhan N.F."/>
            <person name="Baker D."/>
            <person name="Gharbi K."/>
            <person name="Hall N."/>
            <person name="Watson M."/>
            <person name="Adriaenssens E.M."/>
            <person name="Foster-Nyarko E."/>
            <person name="Jarju S."/>
            <person name="Secka A."/>
            <person name="Antonio M."/>
            <person name="Oren A."/>
            <person name="Chaudhuri R.R."/>
            <person name="La Ragione R."/>
            <person name="Hildebrand F."/>
            <person name="Pallen M.J."/>
        </authorList>
    </citation>
    <scope>NUCLEOTIDE SEQUENCE</scope>
    <source>
        <strain evidence="5">ChiHjej11B10-19426</strain>
    </source>
</reference>
<keyword evidence="3" id="KW-0663">Pyridoxal phosphate</keyword>
<dbReference type="Proteomes" id="UP000824014">
    <property type="component" value="Unassembled WGS sequence"/>
</dbReference>
<evidence type="ECO:0000256" key="2">
    <source>
        <dbReference type="ARBA" id="ARBA00006966"/>
    </source>
</evidence>
<comment type="similarity">
    <text evidence="2">Belongs to the threonine aldolase family.</text>
</comment>
<evidence type="ECO:0000313" key="6">
    <source>
        <dbReference type="Proteomes" id="UP000824014"/>
    </source>
</evidence>
<dbReference type="CDD" id="cd06502">
    <property type="entry name" value="TA_like"/>
    <property type="match status" value="1"/>
</dbReference>